<evidence type="ECO:0000313" key="2">
    <source>
        <dbReference type="Proteomes" id="UP000823388"/>
    </source>
</evidence>
<accession>A0A8T0QGV8</accession>
<protein>
    <submittedName>
        <fullName evidence="1">Uncharacterized protein</fullName>
    </submittedName>
</protein>
<dbReference type="AlphaFoldDB" id="A0A8T0QGV8"/>
<dbReference type="Proteomes" id="UP000823388">
    <property type="component" value="Chromosome 7K"/>
</dbReference>
<organism evidence="1 2">
    <name type="scientific">Panicum virgatum</name>
    <name type="common">Blackwell switchgrass</name>
    <dbReference type="NCBI Taxonomy" id="38727"/>
    <lineage>
        <taxon>Eukaryota</taxon>
        <taxon>Viridiplantae</taxon>
        <taxon>Streptophyta</taxon>
        <taxon>Embryophyta</taxon>
        <taxon>Tracheophyta</taxon>
        <taxon>Spermatophyta</taxon>
        <taxon>Magnoliopsida</taxon>
        <taxon>Liliopsida</taxon>
        <taxon>Poales</taxon>
        <taxon>Poaceae</taxon>
        <taxon>PACMAD clade</taxon>
        <taxon>Panicoideae</taxon>
        <taxon>Panicodae</taxon>
        <taxon>Paniceae</taxon>
        <taxon>Panicinae</taxon>
        <taxon>Panicum</taxon>
        <taxon>Panicum sect. Hiantes</taxon>
    </lineage>
</organism>
<gene>
    <name evidence="1" type="ORF">PVAP13_7KG322850</name>
</gene>
<reference evidence="1" key="1">
    <citation type="submission" date="2020-05" db="EMBL/GenBank/DDBJ databases">
        <title>WGS assembly of Panicum virgatum.</title>
        <authorList>
            <person name="Lovell J.T."/>
            <person name="Jenkins J."/>
            <person name="Shu S."/>
            <person name="Juenger T.E."/>
            <person name="Schmutz J."/>
        </authorList>
    </citation>
    <scope>NUCLEOTIDE SEQUENCE</scope>
    <source>
        <strain evidence="1">AP13</strain>
    </source>
</reference>
<evidence type="ECO:0000313" key="1">
    <source>
        <dbReference type="EMBL" id="KAG2574337.1"/>
    </source>
</evidence>
<proteinExistence type="predicted"/>
<sequence>MLPWKGTGELCCRYCHGVSCYWKAWIAEGGLAGRTCTRASSSCCSLSARGVLSSSAVTCPSPAARRLLGVRSTCTTRCVDGASKAEKAVADNLQAPTRILLAGMEVGSRRRGVSKGE</sequence>
<comment type="caution">
    <text evidence="1">The sequence shown here is derived from an EMBL/GenBank/DDBJ whole genome shotgun (WGS) entry which is preliminary data.</text>
</comment>
<dbReference type="EMBL" id="CM029049">
    <property type="protein sequence ID" value="KAG2574337.1"/>
    <property type="molecule type" value="Genomic_DNA"/>
</dbReference>
<name>A0A8T0QGV8_PANVG</name>
<keyword evidence="2" id="KW-1185">Reference proteome</keyword>